<dbReference type="EMBL" id="CP001338">
    <property type="protein sequence ID" value="ACL17651.1"/>
    <property type="molecule type" value="Genomic_DNA"/>
</dbReference>
<proteinExistence type="predicted"/>
<dbReference type="AlphaFoldDB" id="B8GEF0"/>
<organism evidence="1 2">
    <name type="scientific">Methanosphaerula palustris (strain ATCC BAA-1556 / DSM 19958 / E1-9c)</name>
    <dbReference type="NCBI Taxonomy" id="521011"/>
    <lineage>
        <taxon>Archaea</taxon>
        <taxon>Methanobacteriati</taxon>
        <taxon>Methanobacteriota</taxon>
        <taxon>Stenosarchaea group</taxon>
        <taxon>Methanomicrobia</taxon>
        <taxon>Methanomicrobiales</taxon>
        <taxon>Methanoregulaceae</taxon>
        <taxon>Methanosphaerula</taxon>
    </lineage>
</organism>
<gene>
    <name evidence="1" type="ordered locus">Mpal_2370</name>
</gene>
<sequence>MFISNLIEFDRSRVVGKIHLILSREKVSDMTVMVIKESPKIGGGC</sequence>
<reference evidence="1 2" key="1">
    <citation type="journal article" date="2015" name="Genome Announc.">
        <title>Complete Genome Sequence of Methanosphaerula palustris E1-9CT, a Hydrogenotrophic Methanogen Isolated from a Minerotrophic Fen Peatland.</title>
        <authorList>
            <person name="Cadillo-Quiroz H."/>
            <person name="Browne P."/>
            <person name="Kyrpides N."/>
            <person name="Woyke T."/>
            <person name="Goodwin L."/>
            <person name="Detter C."/>
            <person name="Yavitt J.B."/>
            <person name="Zinder S.H."/>
        </authorList>
    </citation>
    <scope>NUCLEOTIDE SEQUENCE [LARGE SCALE GENOMIC DNA]</scope>
    <source>
        <strain evidence="2">ATCC BAA-1556 / DSM 19958 / E1-9c</strain>
    </source>
</reference>
<dbReference type="KEGG" id="mpl:Mpal_2370"/>
<evidence type="ECO:0000313" key="2">
    <source>
        <dbReference type="Proteomes" id="UP000002457"/>
    </source>
</evidence>
<accession>B8GEF0</accession>
<name>B8GEF0_METPE</name>
<dbReference type="HOGENOM" id="CLU_3194542_0_0_2"/>
<dbReference type="Proteomes" id="UP000002457">
    <property type="component" value="Chromosome"/>
</dbReference>
<protein>
    <submittedName>
        <fullName evidence="1">Uncharacterized protein</fullName>
    </submittedName>
</protein>
<evidence type="ECO:0000313" key="1">
    <source>
        <dbReference type="EMBL" id="ACL17651.1"/>
    </source>
</evidence>
<keyword evidence="2" id="KW-1185">Reference proteome</keyword>